<organism evidence="3 4">
    <name type="scientific">Kluyveromyces marxianus (strain DMKU3-1042 / BCC 29191 / NBRC 104275)</name>
    <name type="common">Yeast</name>
    <name type="synonym">Candida kefyr</name>
    <dbReference type="NCBI Taxonomy" id="1003335"/>
    <lineage>
        <taxon>Eukaryota</taxon>
        <taxon>Fungi</taxon>
        <taxon>Dikarya</taxon>
        <taxon>Ascomycota</taxon>
        <taxon>Saccharomycotina</taxon>
        <taxon>Saccharomycetes</taxon>
        <taxon>Saccharomycetales</taxon>
        <taxon>Saccharomycetaceae</taxon>
        <taxon>Kluyveromyces</taxon>
    </lineage>
</organism>
<dbReference type="SUPFAM" id="SSF52972">
    <property type="entry name" value="ITPase-like"/>
    <property type="match status" value="1"/>
</dbReference>
<dbReference type="VEuPathDB" id="FungiDB:KLMA_60231"/>
<dbReference type="Gene3D" id="3.90.950.10">
    <property type="match status" value="1"/>
</dbReference>
<reference evidence="3 4" key="1">
    <citation type="journal article" date="2015" name="Biotechnol. Biofuels">
        <title>Genetic basis of the highly efficient yeast Kluyveromyces marxianus: complete genome sequence and transcriptome analyses.</title>
        <authorList>
            <person name="Lertwattanasakul N."/>
            <person name="Kosaka T."/>
            <person name="Hosoyama A."/>
            <person name="Suzuki Y."/>
            <person name="Rodrussamee N."/>
            <person name="Matsutani M."/>
            <person name="Murata M."/>
            <person name="Fujimoto N."/>
            <person name="Suprayogi"/>
            <person name="Tsuchikane K."/>
            <person name="Limtong S."/>
            <person name="Fujita N."/>
            <person name="Yamada M."/>
        </authorList>
    </citation>
    <scope>NUCLEOTIDE SEQUENCE [LARGE SCALE GENOMIC DNA]</scope>
    <source>
        <strain evidence="4">DMKU3-1042 / BCC 29191 / NBRC 104275</strain>
    </source>
</reference>
<evidence type="ECO:0000313" key="4">
    <source>
        <dbReference type="Proteomes" id="UP000065495"/>
    </source>
</evidence>
<dbReference type="AlphaFoldDB" id="W0TD13"/>
<dbReference type="Pfam" id="PF02545">
    <property type="entry name" value="Maf"/>
    <property type="match status" value="1"/>
</dbReference>
<dbReference type="PIRSF" id="PIRSF006305">
    <property type="entry name" value="Maf"/>
    <property type="match status" value="1"/>
</dbReference>
<evidence type="ECO:0000256" key="1">
    <source>
        <dbReference type="ARBA" id="ARBA00001968"/>
    </source>
</evidence>
<keyword evidence="2" id="KW-0378">Hydrolase</keyword>
<dbReference type="KEGG" id="kmx:KLMA_60231"/>
<name>W0TD13_KLUMD</name>
<protein>
    <submittedName>
        <fullName evidence="3">Maf-like protein YOR111W</fullName>
    </submittedName>
</protein>
<accession>W0TD13</accession>
<sequence length="218" mass="24861">MNAVARTLSSKYEIILASSSPRRFEILTEQMGFKDVIVMKPSFEEDLDKTLYHKKPLQYVQDTCLGKAHSIVHELKQQQNDQHSKPKLVICADTVVIDHTDEIYEKPVYKETQLKNLLKFTQSGKPMRVATAVTIIRWTSAQDHQFESFYEVTEVFFDKEIPRTLIEMYVESGDGLQVAGGFKVQGFSGCLISGINGDYYNVVGLPLNATWKRLLAFE</sequence>
<dbReference type="InterPro" id="IPR029001">
    <property type="entry name" value="ITPase-like_fam"/>
</dbReference>
<dbReference type="Proteomes" id="UP000065495">
    <property type="component" value="Chromosome 6"/>
</dbReference>
<dbReference type="CDD" id="cd00555">
    <property type="entry name" value="Maf"/>
    <property type="match status" value="1"/>
</dbReference>
<dbReference type="GeneID" id="34717449"/>
<comment type="cofactor">
    <cofactor evidence="1">
        <name>a divalent metal cation</name>
        <dbReference type="ChEBI" id="CHEBI:60240"/>
    </cofactor>
</comment>
<evidence type="ECO:0000313" key="3">
    <source>
        <dbReference type="EMBL" id="BAO41522.1"/>
    </source>
</evidence>
<dbReference type="GO" id="GO:0047429">
    <property type="term" value="F:nucleoside triphosphate diphosphatase activity"/>
    <property type="evidence" value="ECO:0007669"/>
    <property type="project" value="InterPro"/>
</dbReference>
<dbReference type="OrthoDB" id="10267058at2759"/>
<proteinExistence type="inferred from homology"/>
<evidence type="ECO:0000256" key="2">
    <source>
        <dbReference type="ARBA" id="ARBA00022801"/>
    </source>
</evidence>
<dbReference type="PANTHER" id="PTHR43213:SF5">
    <property type="entry name" value="BIFUNCTIONAL DTTP_UTP PYROPHOSPHATASE_METHYLTRANSFERASE PROTEIN-RELATED"/>
    <property type="match status" value="1"/>
</dbReference>
<gene>
    <name evidence="3" type="ORF">KLMA_60231</name>
</gene>
<dbReference type="InterPro" id="IPR003697">
    <property type="entry name" value="Maf-like"/>
</dbReference>
<dbReference type="HAMAP" id="MF_00528">
    <property type="entry name" value="Maf"/>
    <property type="match status" value="1"/>
</dbReference>
<dbReference type="NCBIfam" id="TIGR00172">
    <property type="entry name" value="maf"/>
    <property type="match status" value="1"/>
</dbReference>
<dbReference type="PANTHER" id="PTHR43213">
    <property type="entry name" value="BIFUNCTIONAL DTTP/UTP PYROPHOSPHATASE/METHYLTRANSFERASE PROTEIN-RELATED"/>
    <property type="match status" value="1"/>
</dbReference>
<dbReference type="RefSeq" id="XP_022677306.1">
    <property type="nucleotide sequence ID" value="XM_022820888.1"/>
</dbReference>
<dbReference type="EMBL" id="AP012218">
    <property type="protein sequence ID" value="BAO41522.1"/>
    <property type="molecule type" value="Genomic_DNA"/>
</dbReference>